<feature type="domain" description="Kri1-like C-terminal" evidence="3">
    <location>
        <begin position="48"/>
        <end position="129"/>
    </location>
</feature>
<dbReference type="InterPro" id="IPR018034">
    <property type="entry name" value="Kri1"/>
</dbReference>
<organism evidence="4">
    <name type="scientific">Sesamum angustifolium</name>
    <dbReference type="NCBI Taxonomy" id="2727405"/>
    <lineage>
        <taxon>Eukaryota</taxon>
        <taxon>Viridiplantae</taxon>
        <taxon>Streptophyta</taxon>
        <taxon>Embryophyta</taxon>
        <taxon>Tracheophyta</taxon>
        <taxon>Spermatophyta</taxon>
        <taxon>Magnoliopsida</taxon>
        <taxon>eudicotyledons</taxon>
        <taxon>Gunneridae</taxon>
        <taxon>Pentapetalae</taxon>
        <taxon>asterids</taxon>
        <taxon>lamiids</taxon>
        <taxon>Lamiales</taxon>
        <taxon>Pedaliaceae</taxon>
        <taxon>Sesamum</taxon>
    </lineage>
</organism>
<evidence type="ECO:0000256" key="1">
    <source>
        <dbReference type="ARBA" id="ARBA00007473"/>
    </source>
</evidence>
<protein>
    <submittedName>
        <fullName evidence="4">Protein KRI1</fullName>
    </submittedName>
</protein>
<dbReference type="InterPro" id="IPR024626">
    <property type="entry name" value="Kri1-like_C"/>
</dbReference>
<dbReference type="GO" id="GO:0000447">
    <property type="term" value="P:endonucleolytic cleavage in ITS1 to separate SSU-rRNA from 5.8S rRNA and LSU-rRNA from tricistronic rRNA transcript (SSU-rRNA, 5.8S rRNA, LSU-rRNA)"/>
    <property type="evidence" value="ECO:0007669"/>
    <property type="project" value="TreeGrafter"/>
</dbReference>
<evidence type="ECO:0000256" key="2">
    <source>
        <dbReference type="SAM" id="MobiDB-lite"/>
    </source>
</evidence>
<dbReference type="GO" id="GO:0030686">
    <property type="term" value="C:90S preribosome"/>
    <property type="evidence" value="ECO:0007669"/>
    <property type="project" value="TreeGrafter"/>
</dbReference>
<comment type="caution">
    <text evidence="4">The sequence shown here is derived from an EMBL/GenBank/DDBJ whole genome shotgun (WGS) entry which is preliminary data.</text>
</comment>
<gene>
    <name evidence="4" type="ORF">Sangu_2273000</name>
</gene>
<proteinExistence type="inferred from homology"/>
<dbReference type="PANTHER" id="PTHR14490:SF5">
    <property type="entry name" value="PROTEIN KRI1 HOMOLOG"/>
    <property type="match status" value="1"/>
</dbReference>
<dbReference type="Pfam" id="PF12936">
    <property type="entry name" value="Kri1_C"/>
    <property type="match status" value="1"/>
</dbReference>
<evidence type="ECO:0000259" key="3">
    <source>
        <dbReference type="Pfam" id="PF12936"/>
    </source>
</evidence>
<feature type="compositionally biased region" description="Acidic residues" evidence="2">
    <location>
        <begin position="14"/>
        <end position="28"/>
    </location>
</feature>
<dbReference type="EMBL" id="JACGWK010000015">
    <property type="protein sequence ID" value="KAL0314286.1"/>
    <property type="molecule type" value="Genomic_DNA"/>
</dbReference>
<reference evidence="4" key="2">
    <citation type="journal article" date="2024" name="Plant">
        <title>Genomic evolution and insights into agronomic trait innovations of Sesamum species.</title>
        <authorList>
            <person name="Miao H."/>
            <person name="Wang L."/>
            <person name="Qu L."/>
            <person name="Liu H."/>
            <person name="Sun Y."/>
            <person name="Le M."/>
            <person name="Wang Q."/>
            <person name="Wei S."/>
            <person name="Zheng Y."/>
            <person name="Lin W."/>
            <person name="Duan Y."/>
            <person name="Cao H."/>
            <person name="Xiong S."/>
            <person name="Wang X."/>
            <person name="Wei L."/>
            <person name="Li C."/>
            <person name="Ma Q."/>
            <person name="Ju M."/>
            <person name="Zhao R."/>
            <person name="Li G."/>
            <person name="Mu C."/>
            <person name="Tian Q."/>
            <person name="Mei H."/>
            <person name="Zhang T."/>
            <person name="Gao T."/>
            <person name="Zhang H."/>
        </authorList>
    </citation>
    <scope>NUCLEOTIDE SEQUENCE</scope>
    <source>
        <strain evidence="4">G01</strain>
    </source>
</reference>
<name>A0AAW2L7Y7_9LAMI</name>
<comment type="similarity">
    <text evidence="1">Belongs to the KRI1 family.</text>
</comment>
<dbReference type="AlphaFoldDB" id="A0AAW2L7Y7"/>
<feature type="region of interest" description="Disordered" evidence="2">
    <location>
        <begin position="120"/>
        <end position="212"/>
    </location>
</feature>
<dbReference type="GO" id="GO:0005730">
    <property type="term" value="C:nucleolus"/>
    <property type="evidence" value="ECO:0007669"/>
    <property type="project" value="TreeGrafter"/>
</dbReference>
<feature type="region of interest" description="Disordered" evidence="2">
    <location>
        <begin position="1"/>
        <end position="43"/>
    </location>
</feature>
<sequence length="212" mass="24728">MSARQRILKNRVADEDEKDIGEDGDDEPKEGKRKRKRKSSEVEKAVREQLMEEYYKLDYEDTIGDLKTRFKYKTVKAKRYGLTPEEVLRMDDKDLNQYVSLKKLAPYREKEWKVPRIKTIQLKQQSKKSHNGDTSISINKDRKKIRGDGKATSEVVNAVETEKSDLSQSDGDASNLSRRSKRRRRQAELKLSRSRLMAYGKIPSKSKSNNQK</sequence>
<evidence type="ECO:0000313" key="4">
    <source>
        <dbReference type="EMBL" id="KAL0314286.1"/>
    </source>
</evidence>
<feature type="compositionally biased region" description="Polar residues" evidence="2">
    <location>
        <begin position="166"/>
        <end position="176"/>
    </location>
</feature>
<reference evidence="4" key="1">
    <citation type="submission" date="2020-06" db="EMBL/GenBank/DDBJ databases">
        <authorList>
            <person name="Li T."/>
            <person name="Hu X."/>
            <person name="Zhang T."/>
            <person name="Song X."/>
            <person name="Zhang H."/>
            <person name="Dai N."/>
            <person name="Sheng W."/>
            <person name="Hou X."/>
            <person name="Wei L."/>
        </authorList>
    </citation>
    <scope>NUCLEOTIDE SEQUENCE</scope>
    <source>
        <strain evidence="4">G01</strain>
        <tissue evidence="4">Leaf</tissue>
    </source>
</reference>
<accession>A0AAW2L7Y7</accession>
<dbReference type="PANTHER" id="PTHR14490">
    <property type="entry name" value="ZINC FINGER, ZZ TYPE"/>
    <property type="match status" value="1"/>
</dbReference>